<dbReference type="GO" id="GO:0008270">
    <property type="term" value="F:zinc ion binding"/>
    <property type="evidence" value="ECO:0007669"/>
    <property type="project" value="TreeGrafter"/>
</dbReference>
<feature type="domain" description="GTP cyclohydrolase I" evidence="7">
    <location>
        <begin position="376"/>
        <end position="551"/>
    </location>
</feature>
<reference evidence="8" key="1">
    <citation type="journal article" date="2023" name="Nat. Commun.">
        <title>Diploid and tetraploid genomes of Acorus and the evolution of monocots.</title>
        <authorList>
            <person name="Ma L."/>
            <person name="Liu K.W."/>
            <person name="Li Z."/>
            <person name="Hsiao Y.Y."/>
            <person name="Qi Y."/>
            <person name="Fu T."/>
            <person name="Tang G.D."/>
            <person name="Zhang D."/>
            <person name="Sun W.H."/>
            <person name="Liu D.K."/>
            <person name="Li Y."/>
            <person name="Chen G.Z."/>
            <person name="Liu X.D."/>
            <person name="Liao X.Y."/>
            <person name="Jiang Y.T."/>
            <person name="Yu X."/>
            <person name="Hao Y."/>
            <person name="Huang J."/>
            <person name="Zhao X.W."/>
            <person name="Ke S."/>
            <person name="Chen Y.Y."/>
            <person name="Wu W.L."/>
            <person name="Hsu J.L."/>
            <person name="Lin Y.F."/>
            <person name="Huang M.D."/>
            <person name="Li C.Y."/>
            <person name="Huang L."/>
            <person name="Wang Z.W."/>
            <person name="Zhao X."/>
            <person name="Zhong W.Y."/>
            <person name="Peng D.H."/>
            <person name="Ahmad S."/>
            <person name="Lan S."/>
            <person name="Zhang J.S."/>
            <person name="Tsai W.C."/>
            <person name="Van de Peer Y."/>
            <person name="Liu Z.J."/>
        </authorList>
    </citation>
    <scope>NUCLEOTIDE SEQUENCE</scope>
    <source>
        <strain evidence="8">CP</strain>
    </source>
</reference>
<evidence type="ECO:0000256" key="3">
    <source>
        <dbReference type="ARBA" id="ARBA00012715"/>
    </source>
</evidence>
<protein>
    <recommendedName>
        <fullName evidence="4">GTP cyclohydrolase 1</fullName>
        <ecNumber evidence="3">3.5.4.16</ecNumber>
    </recommendedName>
    <alternativeName>
        <fullName evidence="6">GTP cyclohydrolase I</fullName>
    </alternativeName>
</protein>
<evidence type="ECO:0000256" key="1">
    <source>
        <dbReference type="ARBA" id="ARBA00005080"/>
    </source>
</evidence>
<dbReference type="InterPro" id="IPR001474">
    <property type="entry name" value="GTP_CycHdrlase_I"/>
</dbReference>
<dbReference type="Proteomes" id="UP001180020">
    <property type="component" value="Unassembled WGS sequence"/>
</dbReference>
<dbReference type="Gene3D" id="1.10.286.10">
    <property type="match status" value="2"/>
</dbReference>
<dbReference type="EC" id="3.5.4.16" evidence="3"/>
<dbReference type="PANTHER" id="PTHR11109:SF7">
    <property type="entry name" value="GTP CYCLOHYDROLASE 1"/>
    <property type="match status" value="1"/>
</dbReference>
<dbReference type="Gene3D" id="3.30.1130.10">
    <property type="match status" value="2"/>
</dbReference>
<sequence>MWGWLRDKKWTGGIRRTRSIGQAPTETNLHRTFPRSLSLSLSRSLPPSFRLCKEMRALGEGCRCLAGDFETEGSKLRFFEVGLCADTELDGGEAGDGGVGGGGGGEEDVVIEDAVRVLLQGLGEDCEREGIKKTPRRVARAFAKGQGNVTCGWGCLSVRRHGYRQKAEDIVQEALFPEASLEGGTSHPLGKSMHVAVRDTVLFSYCESCLLPFKVECHIGYIPSKQRVVGLSKLPRVAEIFAKRLQNPQRLADDICYALHQSIKSAGVVVVLQCWHIQIPKAEMKGPNGLHSHTLKLGMQNWNSMFVHSGSGVFEDQTSVSWRDFLFVARLRGVMGTNDFHDWCPMRPQEISSCNGHNTRNPSNGRYPSKYNDMVAAATAILKSLGEDPLRKELVGTPQRFVKWLMNFKRSNLEMKVLSDLAHGGTKIAVGEIQHELNLQFWSQCEHHLLPFHGMVHIGYIDIEGNSINRSVLQSIVYFFGCKLQVQERLTRQIAEAVSSIVSGGVIVMVEAIHICMVSRGIEKVGSTTGTMVSMGQFSSDIDAKEKFQEIVWNSPNH</sequence>
<evidence type="ECO:0000259" key="7">
    <source>
        <dbReference type="Pfam" id="PF01227"/>
    </source>
</evidence>
<dbReference type="GO" id="GO:0046654">
    <property type="term" value="P:tetrahydrofolate biosynthetic process"/>
    <property type="evidence" value="ECO:0007669"/>
    <property type="project" value="InterPro"/>
</dbReference>
<dbReference type="SUPFAM" id="SSF55620">
    <property type="entry name" value="Tetrahydrobiopterin biosynthesis enzymes-like"/>
    <property type="match status" value="2"/>
</dbReference>
<evidence type="ECO:0000313" key="9">
    <source>
        <dbReference type="Proteomes" id="UP001180020"/>
    </source>
</evidence>
<evidence type="ECO:0000256" key="2">
    <source>
        <dbReference type="ARBA" id="ARBA00008085"/>
    </source>
</evidence>
<keyword evidence="5" id="KW-0378">Hydrolase</keyword>
<dbReference type="AlphaFoldDB" id="A0AAV9CI97"/>
<evidence type="ECO:0000256" key="6">
    <source>
        <dbReference type="ARBA" id="ARBA00030854"/>
    </source>
</evidence>
<comment type="similarity">
    <text evidence="2">Belongs to the GTP cyclohydrolase I family.</text>
</comment>
<organism evidence="8 9">
    <name type="scientific">Acorus calamus</name>
    <name type="common">Sweet flag</name>
    <dbReference type="NCBI Taxonomy" id="4465"/>
    <lineage>
        <taxon>Eukaryota</taxon>
        <taxon>Viridiplantae</taxon>
        <taxon>Streptophyta</taxon>
        <taxon>Embryophyta</taxon>
        <taxon>Tracheophyta</taxon>
        <taxon>Spermatophyta</taxon>
        <taxon>Magnoliopsida</taxon>
        <taxon>Liliopsida</taxon>
        <taxon>Acoraceae</taxon>
        <taxon>Acorus</taxon>
    </lineage>
</organism>
<reference evidence="8" key="2">
    <citation type="submission" date="2023-06" db="EMBL/GenBank/DDBJ databases">
        <authorList>
            <person name="Ma L."/>
            <person name="Liu K.-W."/>
            <person name="Li Z."/>
            <person name="Hsiao Y.-Y."/>
            <person name="Qi Y."/>
            <person name="Fu T."/>
            <person name="Tang G."/>
            <person name="Zhang D."/>
            <person name="Sun W.-H."/>
            <person name="Liu D.-K."/>
            <person name="Li Y."/>
            <person name="Chen G.-Z."/>
            <person name="Liu X.-D."/>
            <person name="Liao X.-Y."/>
            <person name="Jiang Y.-T."/>
            <person name="Yu X."/>
            <person name="Hao Y."/>
            <person name="Huang J."/>
            <person name="Zhao X.-W."/>
            <person name="Ke S."/>
            <person name="Chen Y.-Y."/>
            <person name="Wu W.-L."/>
            <person name="Hsu J.-L."/>
            <person name="Lin Y.-F."/>
            <person name="Huang M.-D."/>
            <person name="Li C.-Y."/>
            <person name="Huang L."/>
            <person name="Wang Z.-W."/>
            <person name="Zhao X."/>
            <person name="Zhong W.-Y."/>
            <person name="Peng D.-H."/>
            <person name="Ahmad S."/>
            <person name="Lan S."/>
            <person name="Zhang J.-S."/>
            <person name="Tsai W.-C."/>
            <person name="Van De Peer Y."/>
            <person name="Liu Z.-J."/>
        </authorList>
    </citation>
    <scope>NUCLEOTIDE SEQUENCE</scope>
    <source>
        <strain evidence="8">CP</strain>
        <tissue evidence="8">Leaves</tissue>
    </source>
</reference>
<evidence type="ECO:0000313" key="8">
    <source>
        <dbReference type="EMBL" id="KAK1288226.1"/>
    </source>
</evidence>
<keyword evidence="9" id="KW-1185">Reference proteome</keyword>
<dbReference type="GO" id="GO:0005737">
    <property type="term" value="C:cytoplasm"/>
    <property type="evidence" value="ECO:0007669"/>
    <property type="project" value="TreeGrafter"/>
</dbReference>
<dbReference type="InterPro" id="IPR020602">
    <property type="entry name" value="GTP_CycHdrlase_I_dom"/>
</dbReference>
<dbReference type="GO" id="GO:0005525">
    <property type="term" value="F:GTP binding"/>
    <property type="evidence" value="ECO:0007669"/>
    <property type="project" value="TreeGrafter"/>
</dbReference>
<dbReference type="GO" id="GO:0006729">
    <property type="term" value="P:tetrahydrobiopterin biosynthetic process"/>
    <property type="evidence" value="ECO:0007669"/>
    <property type="project" value="TreeGrafter"/>
</dbReference>
<comment type="pathway">
    <text evidence="1">Cofactor biosynthesis; 7,8-dihydroneopterin triphosphate biosynthesis; 7,8-dihydroneopterin triphosphate from GTP: step 1/1.</text>
</comment>
<dbReference type="Pfam" id="PF01227">
    <property type="entry name" value="GTP_cyclohydroI"/>
    <property type="match status" value="2"/>
</dbReference>
<evidence type="ECO:0000256" key="4">
    <source>
        <dbReference type="ARBA" id="ARBA00017272"/>
    </source>
</evidence>
<dbReference type="EMBL" id="JAUJYO010000019">
    <property type="protein sequence ID" value="KAK1288226.1"/>
    <property type="molecule type" value="Genomic_DNA"/>
</dbReference>
<dbReference type="InterPro" id="IPR043133">
    <property type="entry name" value="GTP-CH-I_C/QueF"/>
</dbReference>
<dbReference type="PANTHER" id="PTHR11109">
    <property type="entry name" value="GTP CYCLOHYDROLASE I"/>
    <property type="match status" value="1"/>
</dbReference>
<comment type="caution">
    <text evidence="8">The sequence shown here is derived from an EMBL/GenBank/DDBJ whole genome shotgun (WGS) entry which is preliminary data.</text>
</comment>
<gene>
    <name evidence="8" type="ORF">QJS10_CPB19g01367</name>
</gene>
<feature type="domain" description="GTP cyclohydrolase I" evidence="7">
    <location>
        <begin position="111"/>
        <end position="278"/>
    </location>
</feature>
<name>A0AAV9CI97_ACOCL</name>
<proteinExistence type="inferred from homology"/>
<accession>A0AAV9CI97</accession>
<dbReference type="GO" id="GO:0003934">
    <property type="term" value="F:GTP cyclohydrolase I activity"/>
    <property type="evidence" value="ECO:0007669"/>
    <property type="project" value="UniProtKB-EC"/>
</dbReference>
<evidence type="ECO:0000256" key="5">
    <source>
        <dbReference type="ARBA" id="ARBA00022801"/>
    </source>
</evidence>
<dbReference type="InterPro" id="IPR043134">
    <property type="entry name" value="GTP-CH-I_N"/>
</dbReference>